<keyword evidence="4 8" id="KW-0235">DNA replication</keyword>
<dbReference type="CDD" id="cd22289">
    <property type="entry name" value="RecQL4_SLD2_NTD"/>
    <property type="match status" value="1"/>
</dbReference>
<feature type="compositionally biased region" description="Basic residues" evidence="9">
    <location>
        <begin position="400"/>
        <end position="413"/>
    </location>
</feature>
<dbReference type="AlphaFoldDB" id="A0A0U1LZK0"/>
<proteinExistence type="inferred from homology"/>
<dbReference type="GO" id="GO:1902977">
    <property type="term" value="P:mitotic DNA replication preinitiation complex assembly"/>
    <property type="evidence" value="ECO:0007669"/>
    <property type="project" value="TreeGrafter"/>
</dbReference>
<dbReference type="GO" id="GO:0003688">
    <property type="term" value="F:DNA replication origin binding"/>
    <property type="evidence" value="ECO:0007669"/>
    <property type="project" value="TreeGrafter"/>
</dbReference>
<dbReference type="GO" id="GO:0006270">
    <property type="term" value="P:DNA replication initiation"/>
    <property type="evidence" value="ECO:0007669"/>
    <property type="project" value="UniProtKB-UniRule"/>
</dbReference>
<dbReference type="PANTHER" id="PTHR28124:SF1">
    <property type="entry name" value="DNA REPLICATION REGULATOR SLD2"/>
    <property type="match status" value="1"/>
</dbReference>
<dbReference type="GO" id="GO:0003697">
    <property type="term" value="F:single-stranded DNA binding"/>
    <property type="evidence" value="ECO:0007669"/>
    <property type="project" value="TreeGrafter"/>
</dbReference>
<feature type="compositionally biased region" description="Polar residues" evidence="9">
    <location>
        <begin position="421"/>
        <end position="438"/>
    </location>
</feature>
<feature type="compositionally biased region" description="Basic and acidic residues" evidence="9">
    <location>
        <begin position="69"/>
        <end position="83"/>
    </location>
</feature>
<keyword evidence="11" id="KW-1185">Reference proteome</keyword>
<accession>A0A0U1LZK0</accession>
<evidence type="ECO:0000256" key="1">
    <source>
        <dbReference type="ARBA" id="ARBA00004123"/>
    </source>
</evidence>
<feature type="region of interest" description="Disordered" evidence="9">
    <location>
        <begin position="363"/>
        <end position="531"/>
    </location>
</feature>
<protein>
    <recommendedName>
        <fullName evidence="3 8">DNA replication regulator SLD2</fullName>
    </recommendedName>
</protein>
<reference evidence="10 11" key="1">
    <citation type="submission" date="2015-04" db="EMBL/GenBank/DDBJ databases">
        <authorList>
            <person name="Syromyatnikov M.Y."/>
            <person name="Popov V.N."/>
        </authorList>
    </citation>
    <scope>NUCLEOTIDE SEQUENCE [LARGE SCALE GENOMIC DNA]</scope>
    <source>
        <strain evidence="10">WF-38-12</strain>
    </source>
</reference>
<evidence type="ECO:0000256" key="5">
    <source>
        <dbReference type="ARBA" id="ARBA00023242"/>
    </source>
</evidence>
<sequence>MPATTVLSTAEAAQLNTLRAELKQWEKSFSDANGGKKAGRQDIKQDPEIAAKYKTYGRLRALESSSSHPKSESRHKEVEKTPSKSDLNNARVKRKHSALGPDAIQDGQKQDHHTPKKSRGSLFTPAKNRTVNDPHHPATLDPYDSPSVFRRLFSPSTHRHTLPSPVPLKSSIGPTPQRDGKALGLFDLLSVSGGSTATPSAKRMTMVGEDAAKTPSGGKRKRLEDIAEKDGDGEDDEQMIRMGRTPASSSKKLYLERLFATPTTMRFATMVEDEERQLPALQGPTVSETRAETNPLCSETPSFLRRSNSGRYIPKADPSLGLSPVGVRKPQRFVGKGLSALVQGLRDMEEERMQDDWDILKELEAEQDPNGQAQSSRNVQVSDSQVATNSMDPQEDGPIWKKKAPKRTTRLVRLKPVMQTKPKTAQAAVNQHSNSASGQDEENEEDEDLEDFMPDDFSDSDFAESTKKPNTTSSFSEKIKAMISGAKNKNPLANVTSKANNTTTTAKADNAKSISTEKEPKKRKVNPDAHANYRSLKIRSRGQGRFGRRFGRR</sequence>
<evidence type="ECO:0000256" key="7">
    <source>
        <dbReference type="ARBA" id="ARBA00025253"/>
    </source>
</evidence>
<feature type="compositionally biased region" description="Low complexity" evidence="9">
    <location>
        <begin position="493"/>
        <end position="512"/>
    </location>
</feature>
<dbReference type="Gene3D" id="1.10.10.1460">
    <property type="match status" value="1"/>
</dbReference>
<feature type="compositionally biased region" description="Polar residues" evidence="9">
    <location>
        <begin position="295"/>
        <end position="310"/>
    </location>
</feature>
<dbReference type="EMBL" id="CVMT01000004">
    <property type="protein sequence ID" value="CRG88161.1"/>
    <property type="molecule type" value="Genomic_DNA"/>
</dbReference>
<feature type="region of interest" description="Disordered" evidence="9">
    <location>
        <begin position="196"/>
        <end position="238"/>
    </location>
</feature>
<evidence type="ECO:0000256" key="3">
    <source>
        <dbReference type="ARBA" id="ARBA00018363"/>
    </source>
</evidence>
<dbReference type="OrthoDB" id="8775810at2759"/>
<evidence type="ECO:0000256" key="8">
    <source>
        <dbReference type="RuleBase" id="RU367067"/>
    </source>
</evidence>
<keyword evidence="6 8" id="KW-0131">Cell cycle</keyword>
<dbReference type="GO" id="GO:0000727">
    <property type="term" value="P:double-strand break repair via break-induced replication"/>
    <property type="evidence" value="ECO:0007669"/>
    <property type="project" value="TreeGrafter"/>
</dbReference>
<name>A0A0U1LZK0_TALIS</name>
<dbReference type="OMA" id="AVRMPQK"/>
<evidence type="ECO:0000313" key="10">
    <source>
        <dbReference type="EMBL" id="CRG88161.1"/>
    </source>
</evidence>
<comment type="similarity">
    <text evidence="2 8">Belongs to the SLD2 family.</text>
</comment>
<comment type="function">
    <text evidence="7 8">Has a role in the initiation of DNA replication. Required at S-phase checkpoint.</text>
</comment>
<feature type="compositionally biased region" description="Acidic residues" evidence="9">
    <location>
        <begin position="439"/>
        <end position="462"/>
    </location>
</feature>
<evidence type="ECO:0000256" key="6">
    <source>
        <dbReference type="ARBA" id="ARBA00023306"/>
    </source>
</evidence>
<dbReference type="Proteomes" id="UP000054383">
    <property type="component" value="Unassembled WGS sequence"/>
</dbReference>
<dbReference type="FunFam" id="1.10.10.1460:FF:000001">
    <property type="entry name" value="DNA replication regulator Sld2"/>
    <property type="match status" value="1"/>
</dbReference>
<dbReference type="PANTHER" id="PTHR28124">
    <property type="entry name" value="DNA REPLICATION REGULATOR SLD2"/>
    <property type="match status" value="1"/>
</dbReference>
<feature type="region of interest" description="Disordered" evidence="9">
    <location>
        <begin position="285"/>
        <end position="327"/>
    </location>
</feature>
<feature type="compositionally biased region" description="Basic and acidic residues" evidence="9">
    <location>
        <begin position="39"/>
        <end position="51"/>
    </location>
</feature>
<dbReference type="InterPro" id="IPR021110">
    <property type="entry name" value="DNA_rep_checkpnt_protein"/>
</dbReference>
<keyword evidence="5 8" id="KW-0539">Nucleus</keyword>
<dbReference type="GO" id="GO:0031261">
    <property type="term" value="C:DNA replication preinitiation complex"/>
    <property type="evidence" value="ECO:0007669"/>
    <property type="project" value="TreeGrafter"/>
</dbReference>
<feature type="compositionally biased region" description="Polar residues" evidence="9">
    <location>
        <begin position="369"/>
        <end position="392"/>
    </location>
</feature>
<evidence type="ECO:0000313" key="11">
    <source>
        <dbReference type="Proteomes" id="UP000054383"/>
    </source>
</evidence>
<feature type="region of interest" description="Disordered" evidence="9">
    <location>
        <begin position="29"/>
        <end position="146"/>
    </location>
</feature>
<dbReference type="STRING" id="28573.A0A0U1LZK0"/>
<evidence type="ECO:0000256" key="9">
    <source>
        <dbReference type="SAM" id="MobiDB-lite"/>
    </source>
</evidence>
<dbReference type="Pfam" id="PF11719">
    <property type="entry name" value="Drc1-Sld2"/>
    <property type="match status" value="1"/>
</dbReference>
<comment type="subcellular location">
    <subcellularLocation>
        <location evidence="1 8">Nucleus</location>
    </subcellularLocation>
</comment>
<dbReference type="InterPro" id="IPR040203">
    <property type="entry name" value="Sld2"/>
</dbReference>
<evidence type="ECO:0000256" key="2">
    <source>
        <dbReference type="ARBA" id="ARBA00007276"/>
    </source>
</evidence>
<gene>
    <name evidence="10" type="ORF">PISL3812_05188</name>
</gene>
<organism evidence="10 11">
    <name type="scientific">Talaromyces islandicus</name>
    <name type="common">Penicillium islandicum</name>
    <dbReference type="NCBI Taxonomy" id="28573"/>
    <lineage>
        <taxon>Eukaryota</taxon>
        <taxon>Fungi</taxon>
        <taxon>Dikarya</taxon>
        <taxon>Ascomycota</taxon>
        <taxon>Pezizomycotina</taxon>
        <taxon>Eurotiomycetes</taxon>
        <taxon>Eurotiomycetidae</taxon>
        <taxon>Eurotiales</taxon>
        <taxon>Trichocomaceae</taxon>
        <taxon>Talaromyces</taxon>
        <taxon>Talaromyces sect. Islandici</taxon>
    </lineage>
</organism>
<evidence type="ECO:0000256" key="4">
    <source>
        <dbReference type="ARBA" id="ARBA00022705"/>
    </source>
</evidence>